<keyword evidence="2" id="KW-1185">Reference proteome</keyword>
<name>A0ACC2HIJ9_DALPE</name>
<sequence>MHSQKEESRTDLTSETRSSVSSSTRRTVASSASSAATKARAKAEALKVKNAYVEREAAMLKEKARIEEQQQRTLAEAERNKADVEADLKVLQSEREAAAASKKAEVYEAAADLGEERRSNFGEEERAQRTREYVQNHTPTNNAQQSFPESQHAPIELISPLYQFQTPHHHGSYPQHAGTSFERQQNRATQRQPATVPTPRVSSEGHTHMPPQMPDFATYMIRREMVSSGLTQFDDRPENYWAWKTSFQNITCDLNLTHREELDLLVKWLGPESSTQAKRISHGNHELSTDAEMPQVLSPAMLLTQKASIAPAPPGDFKVDHLHKSQWRQVQSLADCFWKRWRQEFLATLQPRRKWAEVRPNLQEGDVVLLRDCQVKRNEWPIGLITKTMPSSDDRVRKVMVKTVKQGTVKEYLRPINELVVLLPKVDC</sequence>
<dbReference type="Proteomes" id="UP001157502">
    <property type="component" value="Chromosome 1"/>
</dbReference>
<protein>
    <submittedName>
        <fullName evidence="1">Uncharacterized protein</fullName>
    </submittedName>
</protein>
<evidence type="ECO:0000313" key="1">
    <source>
        <dbReference type="EMBL" id="KAJ8015814.1"/>
    </source>
</evidence>
<gene>
    <name evidence="1" type="ORF">DPEC_G00000260</name>
</gene>
<proteinExistence type="predicted"/>
<comment type="caution">
    <text evidence="1">The sequence shown here is derived from an EMBL/GenBank/DDBJ whole genome shotgun (WGS) entry which is preliminary data.</text>
</comment>
<accession>A0ACC2HIJ9</accession>
<dbReference type="EMBL" id="CM055728">
    <property type="protein sequence ID" value="KAJ8015814.1"/>
    <property type="molecule type" value="Genomic_DNA"/>
</dbReference>
<reference evidence="1" key="1">
    <citation type="submission" date="2021-05" db="EMBL/GenBank/DDBJ databases">
        <authorList>
            <person name="Pan Q."/>
            <person name="Jouanno E."/>
            <person name="Zahm M."/>
            <person name="Klopp C."/>
            <person name="Cabau C."/>
            <person name="Louis A."/>
            <person name="Berthelot C."/>
            <person name="Parey E."/>
            <person name="Roest Crollius H."/>
            <person name="Montfort J."/>
            <person name="Robinson-Rechavi M."/>
            <person name="Bouchez O."/>
            <person name="Lampietro C."/>
            <person name="Lopez Roques C."/>
            <person name="Donnadieu C."/>
            <person name="Postlethwait J."/>
            <person name="Bobe J."/>
            <person name="Dillon D."/>
            <person name="Chandos A."/>
            <person name="von Hippel F."/>
            <person name="Guiguen Y."/>
        </authorList>
    </citation>
    <scope>NUCLEOTIDE SEQUENCE</scope>
    <source>
        <strain evidence="1">YG-Jan2019</strain>
    </source>
</reference>
<organism evidence="1 2">
    <name type="scientific">Dallia pectoralis</name>
    <name type="common">Alaska blackfish</name>
    <dbReference type="NCBI Taxonomy" id="75939"/>
    <lineage>
        <taxon>Eukaryota</taxon>
        <taxon>Metazoa</taxon>
        <taxon>Chordata</taxon>
        <taxon>Craniata</taxon>
        <taxon>Vertebrata</taxon>
        <taxon>Euteleostomi</taxon>
        <taxon>Actinopterygii</taxon>
        <taxon>Neopterygii</taxon>
        <taxon>Teleostei</taxon>
        <taxon>Protacanthopterygii</taxon>
        <taxon>Esociformes</taxon>
        <taxon>Umbridae</taxon>
        <taxon>Dallia</taxon>
    </lineage>
</organism>
<evidence type="ECO:0000313" key="2">
    <source>
        <dbReference type="Proteomes" id="UP001157502"/>
    </source>
</evidence>